<evidence type="ECO:0000256" key="4">
    <source>
        <dbReference type="ARBA" id="ARBA00022692"/>
    </source>
</evidence>
<feature type="transmembrane region" description="Helical" evidence="7">
    <location>
        <begin position="12"/>
        <end position="30"/>
    </location>
</feature>
<dbReference type="InterPro" id="IPR000515">
    <property type="entry name" value="MetI-like"/>
</dbReference>
<dbReference type="EMBL" id="OX336137">
    <property type="protein sequence ID" value="CAI2718073.1"/>
    <property type="molecule type" value="Genomic_DNA"/>
</dbReference>
<feature type="domain" description="ABC transmembrane type-1" evidence="8">
    <location>
        <begin position="94"/>
        <end position="295"/>
    </location>
</feature>
<evidence type="ECO:0000256" key="1">
    <source>
        <dbReference type="ARBA" id="ARBA00004651"/>
    </source>
</evidence>
<sequence>MLVYVCKRLMQGVPVLIVVATLTFLIMHAVPGGPFDRDKKLPPEILANIETKYHLDKPVWQQYLLYMGQIARGDMGPSYKYVGRDVADIIKDTFPVSLTLGLLAVLVTLGLGVPAGVISAARENTLIDRGCIFVATLGISLPSFVLGTFLILIFSHMLHWLPPALWEGPRHMLMPALALGAGFAGYIARLTRTTVLDVLSQDYIRTARAKGLNESTILIKHALLNAVTPIVSVMGPLTAGLVTGSFVIEFIFSIPGMGNYFITAVTNRDYPLIMGVTLVYAVLIVLANIAVDVVYMKLDPRVRLVEQKG</sequence>
<dbReference type="CDD" id="cd06261">
    <property type="entry name" value="TM_PBP2"/>
    <property type="match status" value="1"/>
</dbReference>
<evidence type="ECO:0000256" key="3">
    <source>
        <dbReference type="ARBA" id="ARBA00022475"/>
    </source>
</evidence>
<feature type="transmembrane region" description="Helical" evidence="7">
    <location>
        <begin position="272"/>
        <end position="295"/>
    </location>
</feature>
<feature type="transmembrane region" description="Helical" evidence="7">
    <location>
        <begin position="130"/>
        <end position="153"/>
    </location>
</feature>
<dbReference type="Proteomes" id="UP001157733">
    <property type="component" value="Chromosome"/>
</dbReference>
<keyword evidence="6 7" id="KW-0472">Membrane</keyword>
<evidence type="ECO:0000256" key="2">
    <source>
        <dbReference type="ARBA" id="ARBA00022448"/>
    </source>
</evidence>
<name>A0ABN8W0W3_9BACT</name>
<dbReference type="SUPFAM" id="SSF161098">
    <property type="entry name" value="MetI-like"/>
    <property type="match status" value="1"/>
</dbReference>
<feature type="transmembrane region" description="Helical" evidence="7">
    <location>
        <begin position="98"/>
        <end position="118"/>
    </location>
</feature>
<gene>
    <name evidence="9" type="primary">oppB</name>
    <name evidence="9" type="ORF">NSPWAT_1214</name>
</gene>
<organism evidence="9 10">
    <name type="scientific">Nitrospina watsonii</name>
    <dbReference type="NCBI Taxonomy" id="1323948"/>
    <lineage>
        <taxon>Bacteria</taxon>
        <taxon>Pseudomonadati</taxon>
        <taxon>Nitrospinota/Tectimicrobiota group</taxon>
        <taxon>Nitrospinota</taxon>
        <taxon>Nitrospinia</taxon>
        <taxon>Nitrospinales</taxon>
        <taxon>Nitrospinaceae</taxon>
        <taxon>Nitrospina</taxon>
    </lineage>
</organism>
<comment type="similarity">
    <text evidence="7">Belongs to the binding-protein-dependent transport system permease family.</text>
</comment>
<dbReference type="Gene3D" id="1.10.3720.10">
    <property type="entry name" value="MetI-like"/>
    <property type="match status" value="1"/>
</dbReference>
<evidence type="ECO:0000256" key="6">
    <source>
        <dbReference type="ARBA" id="ARBA00023136"/>
    </source>
</evidence>
<dbReference type="PANTHER" id="PTHR30465:SF74">
    <property type="entry name" value="OLIGOPEPTIDE TRANSPORT SYSTEM PERMEASE PROTEIN OPPB"/>
    <property type="match status" value="1"/>
</dbReference>
<feature type="transmembrane region" description="Helical" evidence="7">
    <location>
        <begin position="173"/>
        <end position="191"/>
    </location>
</feature>
<dbReference type="PANTHER" id="PTHR30465">
    <property type="entry name" value="INNER MEMBRANE ABC TRANSPORTER"/>
    <property type="match status" value="1"/>
</dbReference>
<dbReference type="InterPro" id="IPR035906">
    <property type="entry name" value="MetI-like_sf"/>
</dbReference>
<dbReference type="Pfam" id="PF00528">
    <property type="entry name" value="BPD_transp_1"/>
    <property type="match status" value="1"/>
</dbReference>
<accession>A0ABN8W0W3</accession>
<keyword evidence="4 7" id="KW-0812">Transmembrane</keyword>
<keyword evidence="5 7" id="KW-1133">Transmembrane helix</keyword>
<dbReference type="PROSITE" id="PS50928">
    <property type="entry name" value="ABC_TM1"/>
    <property type="match status" value="1"/>
</dbReference>
<evidence type="ECO:0000256" key="5">
    <source>
        <dbReference type="ARBA" id="ARBA00022989"/>
    </source>
</evidence>
<keyword evidence="2 7" id="KW-0813">Transport</keyword>
<dbReference type="InterPro" id="IPR045621">
    <property type="entry name" value="BPD_transp_1_N"/>
</dbReference>
<keyword evidence="3" id="KW-1003">Cell membrane</keyword>
<feature type="transmembrane region" description="Helical" evidence="7">
    <location>
        <begin position="230"/>
        <end position="252"/>
    </location>
</feature>
<proteinExistence type="inferred from homology"/>
<evidence type="ECO:0000313" key="9">
    <source>
        <dbReference type="EMBL" id="CAI2718073.1"/>
    </source>
</evidence>
<protein>
    <submittedName>
        <fullName evidence="9">Murein tripeptide ABC transporter/oligopeptide ABC transporter inner membrane subunit OppB</fullName>
    </submittedName>
</protein>
<reference evidence="9 10" key="1">
    <citation type="submission" date="2022-09" db="EMBL/GenBank/DDBJ databases">
        <authorList>
            <person name="Kop L."/>
        </authorList>
    </citation>
    <scope>NUCLEOTIDE SEQUENCE [LARGE SCALE GENOMIC DNA]</scope>
    <source>
        <strain evidence="9 10">347</strain>
    </source>
</reference>
<comment type="subcellular location">
    <subcellularLocation>
        <location evidence="1 7">Cell membrane</location>
        <topology evidence="1 7">Multi-pass membrane protein</topology>
    </subcellularLocation>
</comment>
<evidence type="ECO:0000259" key="8">
    <source>
        <dbReference type="PROSITE" id="PS50928"/>
    </source>
</evidence>
<evidence type="ECO:0000256" key="7">
    <source>
        <dbReference type="RuleBase" id="RU363032"/>
    </source>
</evidence>
<dbReference type="Pfam" id="PF19300">
    <property type="entry name" value="BPD_transp_1_N"/>
    <property type="match status" value="1"/>
</dbReference>
<evidence type="ECO:0000313" key="10">
    <source>
        <dbReference type="Proteomes" id="UP001157733"/>
    </source>
</evidence>
<keyword evidence="10" id="KW-1185">Reference proteome</keyword>
<dbReference type="RefSeq" id="WP_282010981.1">
    <property type="nucleotide sequence ID" value="NZ_OX336137.1"/>
</dbReference>